<sequence length="151" mass="15481">MKQNRSDLLSAGLLLLLGIGVALGGMQYGIGSLARMGPGYFPLLLGLLLIGIGVLIAATPSSSDTSGDGASMSGLAVRPWLCVVGGVLCFIILGQYGGLVPATFALIFISALGDRNNSIQVALALAACVTIAAVGIFYYGMQIQFPLFVWG</sequence>
<proteinExistence type="predicted"/>
<organism evidence="3 4">
    <name type="scientific">Advenella kashmirensis</name>
    <dbReference type="NCBI Taxonomy" id="310575"/>
    <lineage>
        <taxon>Bacteria</taxon>
        <taxon>Pseudomonadati</taxon>
        <taxon>Pseudomonadota</taxon>
        <taxon>Betaproteobacteria</taxon>
        <taxon>Burkholderiales</taxon>
        <taxon>Alcaligenaceae</taxon>
    </lineage>
</organism>
<keyword evidence="1" id="KW-1133">Transmembrane helix</keyword>
<dbReference type="InterPro" id="IPR009936">
    <property type="entry name" value="DUF1468"/>
</dbReference>
<dbReference type="Pfam" id="PF07331">
    <property type="entry name" value="TctB"/>
    <property type="match status" value="1"/>
</dbReference>
<dbReference type="Proteomes" id="UP000264036">
    <property type="component" value="Unassembled WGS sequence"/>
</dbReference>
<comment type="caution">
    <text evidence="3">The sequence shown here is derived from an EMBL/GenBank/DDBJ whole genome shotgun (WGS) entry which is preliminary data.</text>
</comment>
<feature type="transmembrane region" description="Helical" evidence="1">
    <location>
        <begin position="40"/>
        <end position="59"/>
    </location>
</feature>
<evidence type="ECO:0000256" key="1">
    <source>
        <dbReference type="SAM" id="Phobius"/>
    </source>
</evidence>
<gene>
    <name evidence="3" type="ORF">DD666_17135</name>
</gene>
<feature type="domain" description="DUF1468" evidence="2">
    <location>
        <begin position="11"/>
        <end position="146"/>
    </location>
</feature>
<evidence type="ECO:0000313" key="3">
    <source>
        <dbReference type="EMBL" id="HBP31120.1"/>
    </source>
</evidence>
<keyword evidence="1" id="KW-0472">Membrane</keyword>
<dbReference type="EMBL" id="DOEK01000035">
    <property type="protein sequence ID" value="HBP31120.1"/>
    <property type="molecule type" value="Genomic_DNA"/>
</dbReference>
<accession>A0A356LJD2</accession>
<name>A0A356LJD2_9BURK</name>
<protein>
    <recommendedName>
        <fullName evidence="2">DUF1468 domain-containing protein</fullName>
    </recommendedName>
</protein>
<feature type="transmembrane region" description="Helical" evidence="1">
    <location>
        <begin position="80"/>
        <end position="113"/>
    </location>
</feature>
<keyword evidence="1" id="KW-0812">Transmembrane</keyword>
<feature type="transmembrane region" description="Helical" evidence="1">
    <location>
        <begin position="119"/>
        <end position="139"/>
    </location>
</feature>
<evidence type="ECO:0000313" key="4">
    <source>
        <dbReference type="Proteomes" id="UP000264036"/>
    </source>
</evidence>
<dbReference type="AlphaFoldDB" id="A0A356LJD2"/>
<evidence type="ECO:0000259" key="2">
    <source>
        <dbReference type="Pfam" id="PF07331"/>
    </source>
</evidence>
<reference evidence="3 4" key="1">
    <citation type="journal article" date="2018" name="Nat. Biotechnol.">
        <title>A standardized bacterial taxonomy based on genome phylogeny substantially revises the tree of life.</title>
        <authorList>
            <person name="Parks D.H."/>
            <person name="Chuvochina M."/>
            <person name="Waite D.W."/>
            <person name="Rinke C."/>
            <person name="Skarshewski A."/>
            <person name="Chaumeil P.A."/>
            <person name="Hugenholtz P."/>
        </authorList>
    </citation>
    <scope>NUCLEOTIDE SEQUENCE [LARGE SCALE GENOMIC DNA]</scope>
    <source>
        <strain evidence="3">UBA10707</strain>
    </source>
</reference>